<feature type="signal peptide" evidence="8">
    <location>
        <begin position="1"/>
        <end position="26"/>
    </location>
</feature>
<evidence type="ECO:0000256" key="7">
    <source>
        <dbReference type="SAM" id="Phobius"/>
    </source>
</evidence>
<dbReference type="GO" id="GO:0022857">
    <property type="term" value="F:transmembrane transporter activity"/>
    <property type="evidence" value="ECO:0007669"/>
    <property type="project" value="InterPro"/>
</dbReference>
<comment type="caution">
    <text evidence="10">The sequence shown here is derived from an EMBL/GenBank/DDBJ whole genome shotgun (WGS) entry which is preliminary data.</text>
</comment>
<protein>
    <submittedName>
        <fullName evidence="10">MFS general substrate transporter</fullName>
    </submittedName>
</protein>
<feature type="transmembrane region" description="Helical" evidence="7">
    <location>
        <begin position="364"/>
        <end position="384"/>
    </location>
</feature>
<feature type="transmembrane region" description="Helical" evidence="7">
    <location>
        <begin position="141"/>
        <end position="161"/>
    </location>
</feature>
<evidence type="ECO:0000256" key="1">
    <source>
        <dbReference type="ARBA" id="ARBA00004141"/>
    </source>
</evidence>
<keyword evidence="8" id="KW-0732">Signal</keyword>
<feature type="transmembrane region" description="Helical" evidence="7">
    <location>
        <begin position="181"/>
        <end position="203"/>
    </location>
</feature>
<dbReference type="Gene3D" id="1.20.1250.20">
    <property type="entry name" value="MFS general substrate transporter like domains"/>
    <property type="match status" value="1"/>
</dbReference>
<evidence type="ECO:0000313" key="10">
    <source>
        <dbReference type="EMBL" id="KAF2034855.1"/>
    </source>
</evidence>
<dbReference type="AlphaFoldDB" id="A0A9P4HH15"/>
<dbReference type="InterPro" id="IPR020846">
    <property type="entry name" value="MFS_dom"/>
</dbReference>
<evidence type="ECO:0000256" key="3">
    <source>
        <dbReference type="ARBA" id="ARBA00022692"/>
    </source>
</evidence>
<reference evidence="10" key="1">
    <citation type="journal article" date="2020" name="Stud. Mycol.">
        <title>101 Dothideomycetes genomes: a test case for predicting lifestyles and emergence of pathogens.</title>
        <authorList>
            <person name="Haridas S."/>
            <person name="Albert R."/>
            <person name="Binder M."/>
            <person name="Bloem J."/>
            <person name="Labutti K."/>
            <person name="Salamov A."/>
            <person name="Andreopoulos B."/>
            <person name="Baker S."/>
            <person name="Barry K."/>
            <person name="Bills G."/>
            <person name="Bluhm B."/>
            <person name="Cannon C."/>
            <person name="Castanera R."/>
            <person name="Culley D."/>
            <person name="Daum C."/>
            <person name="Ezra D."/>
            <person name="Gonzalez J."/>
            <person name="Henrissat B."/>
            <person name="Kuo A."/>
            <person name="Liang C."/>
            <person name="Lipzen A."/>
            <person name="Lutzoni F."/>
            <person name="Magnuson J."/>
            <person name="Mondo S."/>
            <person name="Nolan M."/>
            <person name="Ohm R."/>
            <person name="Pangilinan J."/>
            <person name="Park H.-J."/>
            <person name="Ramirez L."/>
            <person name="Alfaro M."/>
            <person name="Sun H."/>
            <person name="Tritt A."/>
            <person name="Yoshinaga Y."/>
            <person name="Zwiers L.-H."/>
            <person name="Turgeon B."/>
            <person name="Goodwin S."/>
            <person name="Spatafora J."/>
            <person name="Crous P."/>
            <person name="Grigoriev I."/>
        </authorList>
    </citation>
    <scope>NUCLEOTIDE SEQUENCE</scope>
    <source>
        <strain evidence="10">CBS 110217</strain>
    </source>
</reference>
<evidence type="ECO:0000256" key="6">
    <source>
        <dbReference type="SAM" id="MobiDB-lite"/>
    </source>
</evidence>
<name>A0A9P4HH15_9PLEO</name>
<dbReference type="SUPFAM" id="SSF103473">
    <property type="entry name" value="MFS general substrate transporter"/>
    <property type="match status" value="1"/>
</dbReference>
<organism evidence="10 11">
    <name type="scientific">Setomelanomma holmii</name>
    <dbReference type="NCBI Taxonomy" id="210430"/>
    <lineage>
        <taxon>Eukaryota</taxon>
        <taxon>Fungi</taxon>
        <taxon>Dikarya</taxon>
        <taxon>Ascomycota</taxon>
        <taxon>Pezizomycotina</taxon>
        <taxon>Dothideomycetes</taxon>
        <taxon>Pleosporomycetidae</taxon>
        <taxon>Pleosporales</taxon>
        <taxon>Pleosporineae</taxon>
        <taxon>Phaeosphaeriaceae</taxon>
        <taxon>Setomelanomma</taxon>
    </lineage>
</organism>
<dbReference type="EMBL" id="ML978159">
    <property type="protein sequence ID" value="KAF2034855.1"/>
    <property type="molecule type" value="Genomic_DNA"/>
</dbReference>
<keyword evidence="2" id="KW-0813">Transport</keyword>
<feature type="chain" id="PRO_5040177530" evidence="8">
    <location>
        <begin position="27"/>
        <end position="500"/>
    </location>
</feature>
<keyword evidence="3 7" id="KW-0812">Transmembrane</keyword>
<dbReference type="Proteomes" id="UP000799777">
    <property type="component" value="Unassembled WGS sequence"/>
</dbReference>
<dbReference type="OrthoDB" id="10262656at2759"/>
<feature type="transmembrane region" description="Helical" evidence="7">
    <location>
        <begin position="396"/>
        <end position="414"/>
    </location>
</feature>
<evidence type="ECO:0000313" key="11">
    <source>
        <dbReference type="Proteomes" id="UP000799777"/>
    </source>
</evidence>
<feature type="domain" description="Major facilitator superfamily (MFS) profile" evidence="9">
    <location>
        <begin position="11"/>
        <end position="498"/>
    </location>
</feature>
<proteinExistence type="predicted"/>
<keyword evidence="4 7" id="KW-1133">Transmembrane helix</keyword>
<feature type="transmembrane region" description="Helical" evidence="7">
    <location>
        <begin position="329"/>
        <end position="352"/>
    </location>
</feature>
<dbReference type="GO" id="GO:0016020">
    <property type="term" value="C:membrane"/>
    <property type="evidence" value="ECO:0007669"/>
    <property type="project" value="UniProtKB-SubCell"/>
</dbReference>
<evidence type="ECO:0000256" key="8">
    <source>
        <dbReference type="SAM" id="SignalP"/>
    </source>
</evidence>
<dbReference type="InterPro" id="IPR011701">
    <property type="entry name" value="MFS"/>
</dbReference>
<evidence type="ECO:0000256" key="5">
    <source>
        <dbReference type="ARBA" id="ARBA00023136"/>
    </source>
</evidence>
<keyword evidence="5 7" id="KW-0472">Membrane</keyword>
<evidence type="ECO:0000259" key="9">
    <source>
        <dbReference type="PROSITE" id="PS50850"/>
    </source>
</evidence>
<feature type="transmembrane region" description="Helical" evidence="7">
    <location>
        <begin position="84"/>
        <end position="103"/>
    </location>
</feature>
<keyword evidence="11" id="KW-1185">Reference proteome</keyword>
<dbReference type="PANTHER" id="PTHR23504">
    <property type="entry name" value="MAJOR FACILITATOR SUPERFAMILY DOMAIN-CONTAINING PROTEIN 10"/>
    <property type="match status" value="1"/>
</dbReference>
<gene>
    <name evidence="10" type="ORF">EK21DRAFT_107484</name>
</gene>
<sequence>MSLWSLPHKTQLFVLMLARLTDSLTAHSIHSYMFFQIRHFNPNAPVATIITQCGLLVGAKTAAHVCTGLVWGRLADSALKSRKIVLVVGLLASSVVTVGYGFSTTFPQAIAWQMLDGALNANVAMARCMTAELQPEKSHRVRAFTLLPLFANFGAVLGPLIGGFLSSANTQHSIVPGYPYAMPNICVAAIEAMVAIAVLVSVTDSFRDDQKKRSEPSFATAPADSTGLAKSTVEEDVNETTALLHSDPAVAGNHETRIGSVHPDFSTMPFKAIWTPNVLRTMFAQFVIVGHLGTFATLWALLLSLPVASSRIEHPLFHFSGGLGLQPHTVGFVLSAFGLAGIFLQILVYPGLQERWGTIRVWRGALYLFPIVYFIAPFCALVPLLGRNAGPRDSGLYAFIQWSALLSVLILFAAGRTGVVPATSLLINECTPHASVRGTIHTTGVICSNLSKSVFPPMALAVMGYGLQNGVVGLGFWFVAILALLSIVASIQVREGTNGE</sequence>
<feature type="transmembrane region" description="Helical" evidence="7">
    <location>
        <begin position="286"/>
        <end position="309"/>
    </location>
</feature>
<dbReference type="InterPro" id="IPR036259">
    <property type="entry name" value="MFS_trans_sf"/>
</dbReference>
<evidence type="ECO:0000256" key="2">
    <source>
        <dbReference type="ARBA" id="ARBA00022448"/>
    </source>
</evidence>
<dbReference type="PANTHER" id="PTHR23504:SF6">
    <property type="entry name" value="MULTIDRUG TRANSPORTER, PUTATIVE (AFU_ORTHOLOGUE AFUA_4G08740)-RELATED"/>
    <property type="match status" value="1"/>
</dbReference>
<feature type="transmembrane region" description="Helical" evidence="7">
    <location>
        <begin position="471"/>
        <end position="493"/>
    </location>
</feature>
<dbReference type="Pfam" id="PF07690">
    <property type="entry name" value="MFS_1"/>
    <property type="match status" value="1"/>
</dbReference>
<dbReference type="PROSITE" id="PS50850">
    <property type="entry name" value="MFS"/>
    <property type="match status" value="1"/>
</dbReference>
<comment type="subcellular location">
    <subcellularLocation>
        <location evidence="1">Membrane</location>
        <topology evidence="1">Multi-pass membrane protein</topology>
    </subcellularLocation>
</comment>
<evidence type="ECO:0000256" key="4">
    <source>
        <dbReference type="ARBA" id="ARBA00022989"/>
    </source>
</evidence>
<accession>A0A9P4HH15</accession>
<feature type="region of interest" description="Disordered" evidence="6">
    <location>
        <begin position="211"/>
        <end position="230"/>
    </location>
</feature>